<evidence type="ECO:0000256" key="3">
    <source>
        <dbReference type="ARBA" id="ARBA00022676"/>
    </source>
</evidence>
<protein>
    <recommendedName>
        <fullName evidence="9">4,4'-diaponeurosporenoate glycosyltransferase</fullName>
    </recommendedName>
</protein>
<gene>
    <name evidence="11" type="ORF">O4213_25430</name>
</gene>
<dbReference type="PANTHER" id="PTHR43646">
    <property type="entry name" value="GLYCOSYLTRANSFERASE"/>
    <property type="match status" value="1"/>
</dbReference>
<accession>A0ABT4N298</accession>
<keyword evidence="12" id="KW-1185">Reference proteome</keyword>
<comment type="similarity">
    <text evidence="8">Belongs to the glycosyltransferase 2 family. CrtQ subfamily.</text>
</comment>
<comment type="caution">
    <text evidence="11">The sequence shown here is derived from an EMBL/GenBank/DDBJ whole genome shotgun (WGS) entry which is preliminary data.</text>
</comment>
<dbReference type="CDD" id="cd00761">
    <property type="entry name" value="Glyco_tranf_GTA_type"/>
    <property type="match status" value="1"/>
</dbReference>
<comment type="function">
    <text evidence="6">Catalyzes the glycosylation of 4,4'-diaponeurosporenoate, i.e. the esterification of glucose at the C1'' position with the carboxyl group of 4,4'-diaponeurosporenic acid, to form glycosyl-4,4'-diaponeurosporenoate. This is a step in the biosynthesis of staphyloxanthin, an orange pigment present in most staphylococci strains.</text>
</comment>
<sequence>MTTLRLSVVVPAYNEAEALRGCLDSLLGQISVIDEVVVVDNNSTDDTATVVEEFTLIDEKFRRVEAKQQGVMFARTVGFDSARGELMARIDADARVNPSWAQAILDFFAAHGDTYEAGVGMCTSYDLPFQERFRRAHRELTEQTRMKLAAGEPADTPRLFGSNMVITKAAWEAARPMSSMRTDVFEDLDLTLCVERNDVRIGLIPGADATISGRRYLTAVGSYFRYCMRDQRTFKVHGLSDRRRKAIIQMMLVAMPFYLLHWIPFRAYDPQTESFSLRMLRQPAENRPTPRAHR</sequence>
<proteinExistence type="inferred from homology"/>
<dbReference type="PANTHER" id="PTHR43646:SF2">
    <property type="entry name" value="GLYCOSYLTRANSFERASE 2-LIKE DOMAIN-CONTAINING PROTEIN"/>
    <property type="match status" value="1"/>
</dbReference>
<comment type="pathway">
    <text evidence="7">Carotenoid biosynthesis; staphyloxanthin biosynthesis; staphyloxanthin from farnesyl diphosphate: step 4/5.</text>
</comment>
<evidence type="ECO:0000256" key="4">
    <source>
        <dbReference type="ARBA" id="ARBA00022679"/>
    </source>
</evidence>
<evidence type="ECO:0000256" key="2">
    <source>
        <dbReference type="ARBA" id="ARBA00022475"/>
    </source>
</evidence>
<dbReference type="Proteomes" id="UP001067235">
    <property type="component" value="Unassembled WGS sequence"/>
</dbReference>
<evidence type="ECO:0000256" key="1">
    <source>
        <dbReference type="ARBA" id="ARBA00004236"/>
    </source>
</evidence>
<reference evidence="11" key="1">
    <citation type="submission" date="2022-12" db="EMBL/GenBank/DDBJ databases">
        <authorList>
            <person name="Krivoruchko A.V."/>
            <person name="Elkin A."/>
        </authorList>
    </citation>
    <scope>NUCLEOTIDE SEQUENCE</scope>
    <source>
        <strain evidence="11">IEGM 1388</strain>
    </source>
</reference>
<dbReference type="SUPFAM" id="SSF53448">
    <property type="entry name" value="Nucleotide-diphospho-sugar transferases"/>
    <property type="match status" value="1"/>
</dbReference>
<dbReference type="InterPro" id="IPR029044">
    <property type="entry name" value="Nucleotide-diphossugar_trans"/>
</dbReference>
<keyword evidence="4" id="KW-0808">Transferase</keyword>
<evidence type="ECO:0000256" key="9">
    <source>
        <dbReference type="ARBA" id="ARBA00040345"/>
    </source>
</evidence>
<evidence type="ECO:0000313" key="11">
    <source>
        <dbReference type="EMBL" id="MCZ4553352.1"/>
    </source>
</evidence>
<organism evidence="11 12">
    <name type="scientific">Gordonia rubripertincta</name>
    <name type="common">Rhodococcus corallinus</name>
    <dbReference type="NCBI Taxonomy" id="36822"/>
    <lineage>
        <taxon>Bacteria</taxon>
        <taxon>Bacillati</taxon>
        <taxon>Actinomycetota</taxon>
        <taxon>Actinomycetes</taxon>
        <taxon>Mycobacteriales</taxon>
        <taxon>Gordoniaceae</taxon>
        <taxon>Gordonia</taxon>
    </lineage>
</organism>
<evidence type="ECO:0000313" key="12">
    <source>
        <dbReference type="Proteomes" id="UP001067235"/>
    </source>
</evidence>
<dbReference type="RefSeq" id="WP_301574031.1">
    <property type="nucleotide sequence ID" value="NZ_JAPWIE010000009.1"/>
</dbReference>
<dbReference type="InterPro" id="IPR001173">
    <property type="entry name" value="Glyco_trans_2-like"/>
</dbReference>
<evidence type="ECO:0000256" key="6">
    <source>
        <dbReference type="ARBA" id="ARBA00037281"/>
    </source>
</evidence>
<name>A0ABT4N298_GORRU</name>
<dbReference type="Pfam" id="PF00535">
    <property type="entry name" value="Glycos_transf_2"/>
    <property type="match status" value="1"/>
</dbReference>
<evidence type="ECO:0000256" key="5">
    <source>
        <dbReference type="ARBA" id="ARBA00023136"/>
    </source>
</evidence>
<evidence type="ECO:0000256" key="7">
    <source>
        <dbReference type="ARBA" id="ARBA00037904"/>
    </source>
</evidence>
<feature type="domain" description="Glycosyltransferase 2-like" evidence="10">
    <location>
        <begin position="7"/>
        <end position="141"/>
    </location>
</feature>
<keyword evidence="5" id="KW-0472">Membrane</keyword>
<dbReference type="Gene3D" id="3.90.550.10">
    <property type="entry name" value="Spore Coat Polysaccharide Biosynthesis Protein SpsA, Chain A"/>
    <property type="match status" value="1"/>
</dbReference>
<dbReference type="EMBL" id="JAPWIE010000009">
    <property type="protein sequence ID" value="MCZ4553352.1"/>
    <property type="molecule type" value="Genomic_DNA"/>
</dbReference>
<evidence type="ECO:0000256" key="8">
    <source>
        <dbReference type="ARBA" id="ARBA00038120"/>
    </source>
</evidence>
<comment type="subcellular location">
    <subcellularLocation>
        <location evidence="1">Cell membrane</location>
    </subcellularLocation>
</comment>
<keyword evidence="2" id="KW-1003">Cell membrane</keyword>
<evidence type="ECO:0000259" key="10">
    <source>
        <dbReference type="Pfam" id="PF00535"/>
    </source>
</evidence>
<keyword evidence="3" id="KW-0328">Glycosyltransferase</keyword>